<keyword evidence="1" id="KW-0472">Membrane</keyword>
<accession>A0A1W1EJJ8</accession>
<evidence type="ECO:0008006" key="3">
    <source>
        <dbReference type="Google" id="ProtNLM"/>
    </source>
</evidence>
<feature type="transmembrane region" description="Helical" evidence="1">
    <location>
        <begin position="101"/>
        <end position="123"/>
    </location>
</feature>
<evidence type="ECO:0000313" key="2">
    <source>
        <dbReference type="EMBL" id="SHO81044.1"/>
    </source>
</evidence>
<reference evidence="2" key="1">
    <citation type="submission" date="2016-10" db="EMBL/GenBank/DDBJ databases">
        <authorList>
            <person name="de Groot N.N."/>
        </authorList>
    </citation>
    <scope>NUCLEOTIDE SEQUENCE</scope>
</reference>
<organism evidence="2">
    <name type="scientific">hydrothermal vent metagenome</name>
    <dbReference type="NCBI Taxonomy" id="652676"/>
    <lineage>
        <taxon>unclassified sequences</taxon>
        <taxon>metagenomes</taxon>
        <taxon>ecological metagenomes</taxon>
    </lineage>
</organism>
<name>A0A1W1EJJ8_9ZZZZ</name>
<keyword evidence="1" id="KW-0812">Transmembrane</keyword>
<proteinExistence type="predicted"/>
<feature type="transmembrane region" description="Helical" evidence="1">
    <location>
        <begin position="12"/>
        <end position="32"/>
    </location>
</feature>
<keyword evidence="1" id="KW-1133">Transmembrane helix</keyword>
<dbReference type="EMBL" id="FRYL01000025">
    <property type="protein sequence ID" value="SHO81044.1"/>
    <property type="molecule type" value="Genomic_DNA"/>
</dbReference>
<feature type="transmembrane region" description="Helical" evidence="1">
    <location>
        <begin position="70"/>
        <end position="89"/>
    </location>
</feature>
<protein>
    <recommendedName>
        <fullName evidence="3">Rod shape-determining protein MreD</fullName>
    </recommendedName>
</protein>
<dbReference type="AlphaFoldDB" id="A0A1W1EJJ8"/>
<sequence length="150" mass="17731">MSKVDTKKRDKNIIYLWIFVIFYPIIFTLYNFSPPLLGIASYILLDAFEREDKMFISLGIIYMLNIDINFSMPMFLGILTTLFLYIVIYPKLLIINHCKMCLASIIVILFNLIYLELILLYGYIFQIDIIEIDSVLLVYLIFDFAMVFFV</sequence>
<gene>
    <name evidence="2" type="ORF">MNB_SV-15-201</name>
</gene>
<feature type="transmembrane region" description="Helical" evidence="1">
    <location>
        <begin position="129"/>
        <end position="149"/>
    </location>
</feature>
<evidence type="ECO:0000256" key="1">
    <source>
        <dbReference type="SAM" id="Phobius"/>
    </source>
</evidence>